<dbReference type="SUPFAM" id="SSF101908">
    <property type="entry name" value="Putative isomerase YbhE"/>
    <property type="match status" value="1"/>
</dbReference>
<feature type="region of interest" description="Disordered" evidence="1">
    <location>
        <begin position="147"/>
        <end position="177"/>
    </location>
</feature>
<evidence type="ECO:0000313" key="3">
    <source>
        <dbReference type="EMBL" id="CAG9312448.1"/>
    </source>
</evidence>
<reference evidence="3" key="1">
    <citation type="submission" date="2021-09" db="EMBL/GenBank/DDBJ databases">
        <authorList>
            <consortium name="AG Swart"/>
            <person name="Singh M."/>
            <person name="Singh A."/>
            <person name="Seah K."/>
            <person name="Emmerich C."/>
        </authorList>
    </citation>
    <scope>NUCLEOTIDE SEQUENCE</scope>
    <source>
        <strain evidence="3">ATCC30299</strain>
    </source>
</reference>
<sequence length="686" mass="79619">MVERIRGLFKGSQFVASGSLIKLADIPNDFYAKSTIFMNAKITIKNWKIHIKNDDYDPDQEQSEFLSFEIDEEMEMAHFTVFDYDQTQIDSVKWKNLNTFIIETASIIGFEFSSPNECQKFLNLIQEMVNIQEEGVKRFEDRPKNLKPAQNKLNASTQLPPSLNKEKTQIKPQPLQKEEEDKIQRDFNFKEKVIFQLQNLYTPDQIVFCSPGNLYLNLENTREQYEEGIGFLVVKHEEFSYTLDLVRESKIIMRNVMDKDFAYEIDAYNHTISWIEQANNTQRYWTGYLIENIFHLQTLFLVAQFESSRYLSVEVDLSAEDKEWLKKEDSDQEEISDGDEMEIEYRNELRSEEVTGCILDSATYYGSPYMLTAKENSIGVYQLGYESLNLVNDIPVKYNRKIVQPSQLLFHQQGSKLLLLNNKDKNGIFEMDMNRNGEIVQKYSPGKGDIVSICSHEKLSQLTIDPLFLAMGENSLFTIDTRMSGKKQVCESKLYAKNYHFTCLSTTIDGNITVGNKTGEIRMYKQIGENSRNNLPGFGEGITSIDATKDGSWILATTDKFLIATPTQSNEGESGFLKKLGKKKQKPRKLVLKPEDIYKYQLTNHKFTAARFDVAERDEESVIITSRGKFLIIWNFNSIKKGKLDNYKVKEIPEEPIKNEFKFNEKNSWTTHLRALRFQRNNFGFE</sequence>
<gene>
    <name evidence="3" type="ORF">BSTOLATCC_MIC6552</name>
</gene>
<dbReference type="AlphaFoldDB" id="A0AAU9IJS9"/>
<dbReference type="InterPro" id="IPR013863">
    <property type="entry name" value="VID27_C"/>
</dbReference>
<dbReference type="PANTHER" id="PTHR31913">
    <property type="entry name" value="VACUOLAR IMPORT AND DEGRADATION PROTEIN 27"/>
    <property type="match status" value="1"/>
</dbReference>
<evidence type="ECO:0000259" key="2">
    <source>
        <dbReference type="Pfam" id="PF08553"/>
    </source>
</evidence>
<accession>A0AAU9IJS9</accession>
<protein>
    <recommendedName>
        <fullName evidence="2">Vacuolar import/degradation Vid27 C-terminal domain-containing protein</fullName>
    </recommendedName>
</protein>
<dbReference type="EMBL" id="CAJZBQ010000006">
    <property type="protein sequence ID" value="CAG9312448.1"/>
    <property type="molecule type" value="Genomic_DNA"/>
</dbReference>
<dbReference type="GO" id="GO:0005634">
    <property type="term" value="C:nucleus"/>
    <property type="evidence" value="ECO:0007669"/>
    <property type="project" value="TreeGrafter"/>
</dbReference>
<proteinExistence type="predicted"/>
<evidence type="ECO:0000313" key="4">
    <source>
        <dbReference type="Proteomes" id="UP001162131"/>
    </source>
</evidence>
<dbReference type="Proteomes" id="UP001162131">
    <property type="component" value="Unassembled WGS sequence"/>
</dbReference>
<feature type="domain" description="Vacuolar import/degradation Vid27 C-terminal" evidence="2">
    <location>
        <begin position="374"/>
        <end position="667"/>
    </location>
</feature>
<evidence type="ECO:0000256" key="1">
    <source>
        <dbReference type="SAM" id="MobiDB-lite"/>
    </source>
</evidence>
<name>A0AAU9IJS9_9CILI</name>
<organism evidence="3 4">
    <name type="scientific">Blepharisma stoltei</name>
    <dbReference type="NCBI Taxonomy" id="1481888"/>
    <lineage>
        <taxon>Eukaryota</taxon>
        <taxon>Sar</taxon>
        <taxon>Alveolata</taxon>
        <taxon>Ciliophora</taxon>
        <taxon>Postciliodesmatophora</taxon>
        <taxon>Heterotrichea</taxon>
        <taxon>Heterotrichida</taxon>
        <taxon>Blepharismidae</taxon>
        <taxon>Blepharisma</taxon>
    </lineage>
</organism>
<dbReference type="GO" id="GO:0005737">
    <property type="term" value="C:cytoplasm"/>
    <property type="evidence" value="ECO:0007669"/>
    <property type="project" value="TreeGrafter"/>
</dbReference>
<comment type="caution">
    <text evidence="3">The sequence shown here is derived from an EMBL/GenBank/DDBJ whole genome shotgun (WGS) entry which is preliminary data.</text>
</comment>
<dbReference type="Pfam" id="PF08553">
    <property type="entry name" value="VID27"/>
    <property type="match status" value="1"/>
</dbReference>
<feature type="compositionally biased region" description="Polar residues" evidence="1">
    <location>
        <begin position="151"/>
        <end position="161"/>
    </location>
</feature>
<keyword evidence="4" id="KW-1185">Reference proteome</keyword>
<dbReference type="InterPro" id="IPR040458">
    <property type="entry name" value="Vid27"/>
</dbReference>
<dbReference type="PANTHER" id="PTHR31913:SF0">
    <property type="entry name" value="VACUOLAR IMPORT AND DEGRADATION PROTEIN 27"/>
    <property type="match status" value="1"/>
</dbReference>